<evidence type="ECO:0000256" key="2">
    <source>
        <dbReference type="ARBA" id="ARBA00004752"/>
    </source>
</evidence>
<comment type="function">
    <text evidence="1">Removes C-terminal D-alanyl residues from sugar-peptide cell wall precursors.</text>
</comment>
<dbReference type="EC" id="3.4.16.4" evidence="4"/>
<feature type="active site" evidence="13">
    <location>
        <position position="123"/>
    </location>
</feature>
<dbReference type="SUPFAM" id="SSF56601">
    <property type="entry name" value="beta-lactamase/transpeptidase-like"/>
    <property type="match status" value="1"/>
</dbReference>
<evidence type="ECO:0000256" key="11">
    <source>
        <dbReference type="ARBA" id="ARBA00023316"/>
    </source>
</evidence>
<dbReference type="PANTHER" id="PTHR21581">
    <property type="entry name" value="D-ALANYL-D-ALANINE CARBOXYPEPTIDASE"/>
    <property type="match status" value="1"/>
</dbReference>
<sequence>MKKIKKYTSFFMVCSLICFFVSNLFIKNVDASVELQAKSAILMDENGNILFEKNSNEKLSPASVTKTMTILLAVEAVEEKRVNLDDLVSVSEHAYRQGGSQIWLETGEKMTFKNLLIATAVVSANDAAMAMMEYIYGDEESAVSAMNQRALALGLKNTHFSNVNGLPVENHYMSAYDTALIVKEAVKHDLYREVSSIKEYWLRDGKNWLVNTNKLLWWYEGADGLKTGWTEEAKYCFAGTAKRDSLRLISVVFAAPEPRQHLKESMKLLDWGFANYKAIQAMQKNEAICETNVSKGVKKKIILIAKDDINITIKKENKNQLRKEVKVEENITAPVIAGEKYGEVYLYDETVCVGSTDLLAQENVERKNFFSTITDLVEKLLLP</sequence>
<dbReference type="AlphaFoldDB" id="A0A9Y2AF27"/>
<dbReference type="Proteomes" id="UP001243623">
    <property type="component" value="Chromosome"/>
</dbReference>
<evidence type="ECO:0000256" key="12">
    <source>
        <dbReference type="ARBA" id="ARBA00034000"/>
    </source>
</evidence>
<evidence type="ECO:0000313" key="19">
    <source>
        <dbReference type="Proteomes" id="UP001243623"/>
    </source>
</evidence>
<feature type="active site" description="Acyl-ester intermediate" evidence="13">
    <location>
        <position position="63"/>
    </location>
</feature>
<evidence type="ECO:0000256" key="14">
    <source>
        <dbReference type="PIRSR" id="PIRSR618044-2"/>
    </source>
</evidence>
<evidence type="ECO:0000256" key="15">
    <source>
        <dbReference type="RuleBase" id="RU004016"/>
    </source>
</evidence>
<evidence type="ECO:0000256" key="7">
    <source>
        <dbReference type="ARBA" id="ARBA00022729"/>
    </source>
</evidence>
<evidence type="ECO:0000313" key="18">
    <source>
        <dbReference type="EMBL" id="WIW69654.1"/>
    </source>
</evidence>
<evidence type="ECO:0000256" key="8">
    <source>
        <dbReference type="ARBA" id="ARBA00022801"/>
    </source>
</evidence>
<dbReference type="GO" id="GO:0006508">
    <property type="term" value="P:proteolysis"/>
    <property type="evidence" value="ECO:0007669"/>
    <property type="project" value="UniProtKB-KW"/>
</dbReference>
<dbReference type="GO" id="GO:0008360">
    <property type="term" value="P:regulation of cell shape"/>
    <property type="evidence" value="ECO:0007669"/>
    <property type="project" value="UniProtKB-KW"/>
</dbReference>
<accession>A0A9Y2AF27</accession>
<evidence type="ECO:0000256" key="16">
    <source>
        <dbReference type="SAM" id="SignalP"/>
    </source>
</evidence>
<evidence type="ECO:0000256" key="6">
    <source>
        <dbReference type="ARBA" id="ARBA00022670"/>
    </source>
</evidence>
<keyword evidence="19" id="KW-1185">Reference proteome</keyword>
<dbReference type="InterPro" id="IPR012907">
    <property type="entry name" value="Peptidase_S11_C"/>
</dbReference>
<keyword evidence="8" id="KW-0378">Hydrolase</keyword>
<evidence type="ECO:0000256" key="5">
    <source>
        <dbReference type="ARBA" id="ARBA00022645"/>
    </source>
</evidence>
<dbReference type="InterPro" id="IPR001967">
    <property type="entry name" value="Peptidase_S11_N"/>
</dbReference>
<keyword evidence="7 16" id="KW-0732">Signal</keyword>
<evidence type="ECO:0000256" key="3">
    <source>
        <dbReference type="ARBA" id="ARBA00007164"/>
    </source>
</evidence>
<evidence type="ECO:0000256" key="10">
    <source>
        <dbReference type="ARBA" id="ARBA00022984"/>
    </source>
</evidence>
<evidence type="ECO:0000259" key="17">
    <source>
        <dbReference type="SMART" id="SM00936"/>
    </source>
</evidence>
<dbReference type="EMBL" id="CP120678">
    <property type="protein sequence ID" value="WIW69654.1"/>
    <property type="molecule type" value="Genomic_DNA"/>
</dbReference>
<protein>
    <recommendedName>
        <fullName evidence="4">serine-type D-Ala-D-Ala carboxypeptidase</fullName>
        <ecNumber evidence="4">3.4.16.4</ecNumber>
    </recommendedName>
</protein>
<dbReference type="PANTHER" id="PTHR21581:SF6">
    <property type="entry name" value="TRAFFICKING PROTEIN PARTICLE COMPLEX SUBUNIT 12"/>
    <property type="match status" value="1"/>
</dbReference>
<comment type="catalytic activity">
    <reaction evidence="12">
        <text>Preferential cleavage: (Ac)2-L-Lys-D-Ala-|-D-Ala. Also transpeptidation of peptidyl-alanyl moieties that are N-acyl substituents of D-alanine.</text>
        <dbReference type="EC" id="3.4.16.4"/>
    </reaction>
</comment>
<proteinExistence type="inferred from homology"/>
<dbReference type="Pfam" id="PF00768">
    <property type="entry name" value="Peptidase_S11"/>
    <property type="match status" value="1"/>
</dbReference>
<feature type="active site" description="Proton acceptor" evidence="13">
    <location>
        <position position="66"/>
    </location>
</feature>
<dbReference type="Gene3D" id="3.40.710.10">
    <property type="entry name" value="DD-peptidase/beta-lactamase superfamily"/>
    <property type="match status" value="1"/>
</dbReference>
<dbReference type="KEGG" id="sgbi:P3F81_06910"/>
<organism evidence="18 19">
    <name type="scientific">Selenobaculum gibii</name>
    <dbReference type="NCBI Taxonomy" id="3054208"/>
    <lineage>
        <taxon>Bacteria</taxon>
        <taxon>Bacillati</taxon>
        <taxon>Bacillota</taxon>
        <taxon>Negativicutes</taxon>
        <taxon>Selenomonadales</taxon>
        <taxon>Selenomonadaceae</taxon>
        <taxon>Selenobaculum</taxon>
    </lineage>
</organism>
<dbReference type="GO" id="GO:0071555">
    <property type="term" value="P:cell wall organization"/>
    <property type="evidence" value="ECO:0007669"/>
    <property type="project" value="UniProtKB-KW"/>
</dbReference>
<comment type="pathway">
    <text evidence="2">Cell wall biogenesis; peptidoglycan biosynthesis.</text>
</comment>
<comment type="similarity">
    <text evidence="3 15">Belongs to the peptidase S11 family.</text>
</comment>
<keyword evidence="10" id="KW-0573">Peptidoglycan synthesis</keyword>
<keyword evidence="5 18" id="KW-0121">Carboxypeptidase</keyword>
<dbReference type="InterPro" id="IPR037167">
    <property type="entry name" value="Peptidase_S11_C_sf"/>
</dbReference>
<dbReference type="GO" id="GO:0009002">
    <property type="term" value="F:serine-type D-Ala-D-Ala carboxypeptidase activity"/>
    <property type="evidence" value="ECO:0007669"/>
    <property type="project" value="UniProtKB-EC"/>
</dbReference>
<feature type="chain" id="PRO_5040980372" description="serine-type D-Ala-D-Ala carboxypeptidase" evidence="16">
    <location>
        <begin position="27"/>
        <end position="383"/>
    </location>
</feature>
<evidence type="ECO:0000256" key="4">
    <source>
        <dbReference type="ARBA" id="ARBA00012448"/>
    </source>
</evidence>
<keyword evidence="6" id="KW-0645">Protease</keyword>
<feature type="signal peptide" evidence="16">
    <location>
        <begin position="1"/>
        <end position="26"/>
    </location>
</feature>
<dbReference type="Pfam" id="PF07943">
    <property type="entry name" value="PBP5_C"/>
    <property type="match status" value="1"/>
</dbReference>
<keyword evidence="11" id="KW-0961">Cell wall biogenesis/degradation</keyword>
<dbReference type="InterPro" id="IPR015956">
    <property type="entry name" value="Peniciliin-bd_prot_C_sf"/>
</dbReference>
<dbReference type="SUPFAM" id="SSF69189">
    <property type="entry name" value="Penicillin-binding protein associated domain"/>
    <property type="match status" value="1"/>
</dbReference>
<evidence type="ECO:0000256" key="9">
    <source>
        <dbReference type="ARBA" id="ARBA00022960"/>
    </source>
</evidence>
<dbReference type="Gene3D" id="2.60.410.10">
    <property type="entry name" value="D-Ala-D-Ala carboxypeptidase, C-terminal domain"/>
    <property type="match status" value="1"/>
</dbReference>
<name>A0A9Y2AF27_9FIRM</name>
<dbReference type="InterPro" id="IPR012338">
    <property type="entry name" value="Beta-lactam/transpept-like"/>
</dbReference>
<dbReference type="GO" id="GO:0009252">
    <property type="term" value="P:peptidoglycan biosynthetic process"/>
    <property type="evidence" value="ECO:0007669"/>
    <property type="project" value="UniProtKB-KW"/>
</dbReference>
<feature type="domain" description="Peptidase S11 D-Ala-D-Ala carboxypeptidase A C-terminal" evidence="17">
    <location>
        <begin position="276"/>
        <end position="366"/>
    </location>
</feature>
<dbReference type="RefSeq" id="WP_309320203.1">
    <property type="nucleotide sequence ID" value="NZ_CP120678.1"/>
</dbReference>
<evidence type="ECO:0000256" key="1">
    <source>
        <dbReference type="ARBA" id="ARBA00003217"/>
    </source>
</evidence>
<keyword evidence="9" id="KW-0133">Cell shape</keyword>
<dbReference type="InterPro" id="IPR018044">
    <property type="entry name" value="Peptidase_S11"/>
</dbReference>
<evidence type="ECO:0000256" key="13">
    <source>
        <dbReference type="PIRSR" id="PIRSR618044-1"/>
    </source>
</evidence>
<dbReference type="SMART" id="SM00936">
    <property type="entry name" value="PBP5_C"/>
    <property type="match status" value="1"/>
</dbReference>
<gene>
    <name evidence="18" type="ORF">P3F81_06910</name>
</gene>
<dbReference type="PRINTS" id="PR00725">
    <property type="entry name" value="DADACBPTASE1"/>
</dbReference>
<feature type="binding site" evidence="14">
    <location>
        <position position="226"/>
    </location>
    <ligand>
        <name>substrate</name>
    </ligand>
</feature>
<reference evidence="18" key="1">
    <citation type="submission" date="2023-03" db="EMBL/GenBank/DDBJ databases">
        <title>Selenobaculum gbiensis gen. nov. sp. nov., a new bacterium isolated from the gut microbiota of IBD patient.</title>
        <authorList>
            <person name="Yeo S."/>
            <person name="Park H."/>
            <person name="Huh C.S."/>
        </authorList>
    </citation>
    <scope>NUCLEOTIDE SEQUENCE</scope>
    <source>
        <strain evidence="18">ICN-92133</strain>
    </source>
</reference>